<evidence type="ECO:0000313" key="2">
    <source>
        <dbReference type="Proteomes" id="UP001172102"/>
    </source>
</evidence>
<comment type="caution">
    <text evidence="1">The sequence shown here is derived from an EMBL/GenBank/DDBJ whole genome shotgun (WGS) entry which is preliminary data.</text>
</comment>
<proteinExistence type="predicted"/>
<evidence type="ECO:0000313" key="1">
    <source>
        <dbReference type="EMBL" id="KAK0702218.1"/>
    </source>
</evidence>
<reference evidence="1" key="1">
    <citation type="submission" date="2023-06" db="EMBL/GenBank/DDBJ databases">
        <title>Genome-scale phylogeny and comparative genomics of the fungal order Sordariales.</title>
        <authorList>
            <consortium name="Lawrence Berkeley National Laboratory"/>
            <person name="Hensen N."/>
            <person name="Bonometti L."/>
            <person name="Westerberg I."/>
            <person name="Brannstrom I.O."/>
            <person name="Guillou S."/>
            <person name="Cros-Aarteil S."/>
            <person name="Calhoun S."/>
            <person name="Haridas S."/>
            <person name="Kuo A."/>
            <person name="Mondo S."/>
            <person name="Pangilinan J."/>
            <person name="Riley R."/>
            <person name="Labutti K."/>
            <person name="Andreopoulos B."/>
            <person name="Lipzen A."/>
            <person name="Chen C."/>
            <person name="Yanf M."/>
            <person name="Daum C."/>
            <person name="Ng V."/>
            <person name="Clum A."/>
            <person name="Steindorff A."/>
            <person name="Ohm R."/>
            <person name="Martin F."/>
            <person name="Silar P."/>
            <person name="Natvig D."/>
            <person name="Lalanne C."/>
            <person name="Gautier V."/>
            <person name="Ament-Velasquez S.L."/>
            <person name="Kruys A."/>
            <person name="Hutchinson M.I."/>
            <person name="Powell A.J."/>
            <person name="Barry K."/>
            <person name="Miller A.N."/>
            <person name="Grigoriev I.V."/>
            <person name="Debuchy R."/>
            <person name="Gladieux P."/>
            <person name="Thoren M.H."/>
            <person name="Johannesson H."/>
        </authorList>
    </citation>
    <scope>NUCLEOTIDE SEQUENCE</scope>
    <source>
        <strain evidence="1">SMH4607-1</strain>
    </source>
</reference>
<organism evidence="1 2">
    <name type="scientific">Lasiosphaeris hirsuta</name>
    <dbReference type="NCBI Taxonomy" id="260670"/>
    <lineage>
        <taxon>Eukaryota</taxon>
        <taxon>Fungi</taxon>
        <taxon>Dikarya</taxon>
        <taxon>Ascomycota</taxon>
        <taxon>Pezizomycotina</taxon>
        <taxon>Sordariomycetes</taxon>
        <taxon>Sordariomycetidae</taxon>
        <taxon>Sordariales</taxon>
        <taxon>Lasiosphaeriaceae</taxon>
        <taxon>Lasiosphaeris</taxon>
    </lineage>
</organism>
<dbReference type="EMBL" id="JAUKUA010000009">
    <property type="protein sequence ID" value="KAK0702218.1"/>
    <property type="molecule type" value="Genomic_DNA"/>
</dbReference>
<accession>A0AA39ZRB9</accession>
<dbReference type="Proteomes" id="UP001172102">
    <property type="component" value="Unassembled WGS sequence"/>
</dbReference>
<dbReference type="AlphaFoldDB" id="A0AA39ZRB9"/>
<name>A0AA39ZRB9_9PEZI</name>
<sequence>MVSDPFTHLLEFYIHSGAPLSCWLLARLLPHVEVVGEALPEREHIPFVFALSGIL</sequence>
<protein>
    <submittedName>
        <fullName evidence="1">Uncharacterized protein</fullName>
    </submittedName>
</protein>
<keyword evidence="2" id="KW-1185">Reference proteome</keyword>
<gene>
    <name evidence="1" type="ORF">B0H67DRAFT_595309</name>
</gene>